<dbReference type="CDD" id="cd00130">
    <property type="entry name" value="PAS"/>
    <property type="match status" value="1"/>
</dbReference>
<dbReference type="Pfam" id="PF08448">
    <property type="entry name" value="PAS_4"/>
    <property type="match status" value="1"/>
</dbReference>
<dbReference type="SMART" id="SM00267">
    <property type="entry name" value="GGDEF"/>
    <property type="match status" value="1"/>
</dbReference>
<dbReference type="CDD" id="cd01949">
    <property type="entry name" value="GGDEF"/>
    <property type="match status" value="1"/>
</dbReference>
<dbReference type="InterPro" id="IPR029787">
    <property type="entry name" value="Nucleotide_cyclase"/>
</dbReference>
<gene>
    <name evidence="3" type="ORF">VIBNI_B1422</name>
</gene>
<dbReference type="GeneID" id="97544437"/>
<dbReference type="InterPro" id="IPR000160">
    <property type="entry name" value="GGDEF_dom"/>
</dbReference>
<dbReference type="EMBL" id="FO203527">
    <property type="protein sequence ID" value="CCO61175.1"/>
    <property type="molecule type" value="Genomic_DNA"/>
</dbReference>
<evidence type="ECO:0000259" key="1">
    <source>
        <dbReference type="PROSITE" id="PS50113"/>
    </source>
</evidence>
<dbReference type="eggNOG" id="COG5001">
    <property type="taxonomic scope" value="Bacteria"/>
</dbReference>
<dbReference type="PANTHER" id="PTHR44757">
    <property type="entry name" value="DIGUANYLATE CYCLASE DGCP"/>
    <property type="match status" value="1"/>
</dbReference>
<dbReference type="InterPro" id="IPR043128">
    <property type="entry name" value="Rev_trsase/Diguanyl_cyclase"/>
</dbReference>
<dbReference type="Proteomes" id="UP000016895">
    <property type="component" value="Chromosome 2"/>
</dbReference>
<evidence type="ECO:0000313" key="4">
    <source>
        <dbReference type="Proteomes" id="UP000016895"/>
    </source>
</evidence>
<dbReference type="SUPFAM" id="SSF55073">
    <property type="entry name" value="Nucleotide cyclase"/>
    <property type="match status" value="1"/>
</dbReference>
<dbReference type="NCBIfam" id="TIGR00229">
    <property type="entry name" value="sensory_box"/>
    <property type="match status" value="1"/>
</dbReference>
<dbReference type="InterPro" id="IPR000700">
    <property type="entry name" value="PAS-assoc_C"/>
</dbReference>
<dbReference type="InterPro" id="IPR000014">
    <property type="entry name" value="PAS"/>
</dbReference>
<dbReference type="PROSITE" id="PS50887">
    <property type="entry name" value="GGDEF"/>
    <property type="match status" value="1"/>
</dbReference>
<accession>U4KIS2</accession>
<dbReference type="InterPro" id="IPR013656">
    <property type="entry name" value="PAS_4"/>
</dbReference>
<dbReference type="NCBIfam" id="TIGR00254">
    <property type="entry name" value="GGDEF"/>
    <property type="match status" value="1"/>
</dbReference>
<dbReference type="Gene3D" id="3.30.450.20">
    <property type="entry name" value="PAS domain"/>
    <property type="match status" value="1"/>
</dbReference>
<protein>
    <submittedName>
        <fullName evidence="3">Putative GGDEF and PAS domains protein</fullName>
    </submittedName>
</protein>
<dbReference type="Gene3D" id="3.30.70.270">
    <property type="match status" value="1"/>
</dbReference>
<dbReference type="STRING" id="28173.VIBNI_B1422"/>
<dbReference type="PROSITE" id="PS50113">
    <property type="entry name" value="PAC"/>
    <property type="match status" value="1"/>
</dbReference>
<dbReference type="KEGG" id="vni:VIBNI_B1422"/>
<sequence length="317" mass="36425">MKNTINNLISDTDHEVLSSELKKLLLTQDRFYFFLAHTPDFIYFKNSKHEFTYASQAFANLTQHRDWKELRGKTDFDIFPKEHASVYFKMEEDVIKKGQSLTEIEEPYYDLNGNVRWVSSSKRPIYDESGGIVGLFGISRDITRIKELENELKKQAYFDVLTHLPNRNYLFQHADNILERAEQEARDVYVYFIDLDGFKQVNDRMGHKTGDCVLQVAAQRLRKHFGDVGHVSRIGGDEFIGMALSNDDFERKVGIANNVIESLNEPILVDGKSIHVGCSIGISTYPQHGTDISHLILMADKAMYRAKNAGKNTFRSI</sequence>
<dbReference type="OrthoDB" id="9812260at2"/>
<dbReference type="RefSeq" id="WP_022561647.1">
    <property type="nucleotide sequence ID" value="NC_022543.1"/>
</dbReference>
<feature type="domain" description="PAC" evidence="1">
    <location>
        <begin position="102"/>
        <end position="154"/>
    </location>
</feature>
<dbReference type="Pfam" id="PF00990">
    <property type="entry name" value="GGDEF"/>
    <property type="match status" value="1"/>
</dbReference>
<evidence type="ECO:0000259" key="2">
    <source>
        <dbReference type="PROSITE" id="PS50887"/>
    </source>
</evidence>
<feature type="domain" description="GGDEF" evidence="2">
    <location>
        <begin position="186"/>
        <end position="317"/>
    </location>
</feature>
<name>U4KIS2_9VIBR</name>
<evidence type="ECO:0000313" key="3">
    <source>
        <dbReference type="EMBL" id="CCO61175.1"/>
    </source>
</evidence>
<keyword evidence="4" id="KW-1185">Reference proteome</keyword>
<dbReference type="PATRIC" id="fig|1260221.3.peg.5025"/>
<dbReference type="AlphaFoldDB" id="U4KIS2"/>
<dbReference type="SMART" id="SM00091">
    <property type="entry name" value="PAS"/>
    <property type="match status" value="1"/>
</dbReference>
<dbReference type="InterPro" id="IPR052155">
    <property type="entry name" value="Biofilm_reg_signaling"/>
</dbReference>
<dbReference type="PANTHER" id="PTHR44757:SF2">
    <property type="entry name" value="BIOFILM ARCHITECTURE MAINTENANCE PROTEIN MBAA"/>
    <property type="match status" value="1"/>
</dbReference>
<dbReference type="InterPro" id="IPR035965">
    <property type="entry name" value="PAS-like_dom_sf"/>
</dbReference>
<reference evidence="3 4" key="1">
    <citation type="journal article" date="2013" name="ISME J.">
        <title>Comparative genomics of pathogenic lineages of Vibrio nigripulchritudo identifies virulence-associated traits.</title>
        <authorList>
            <person name="Goudenege D."/>
            <person name="Labreuche Y."/>
            <person name="Krin E."/>
            <person name="Ansquer D."/>
            <person name="Mangenot S."/>
            <person name="Calteau A."/>
            <person name="Medigue C."/>
            <person name="Mazel D."/>
            <person name="Polz M.F."/>
            <person name="Le Roux F."/>
        </authorList>
    </citation>
    <scope>NUCLEOTIDE SEQUENCE [LARGE SCALE GENOMIC DNA]</scope>
    <source>
        <strain evidence="4">SnF1</strain>
    </source>
</reference>
<organism evidence="3 4">
    <name type="scientific">Vibrio nigripulchritudo</name>
    <dbReference type="NCBI Taxonomy" id="28173"/>
    <lineage>
        <taxon>Bacteria</taxon>
        <taxon>Pseudomonadati</taxon>
        <taxon>Pseudomonadota</taxon>
        <taxon>Gammaproteobacteria</taxon>
        <taxon>Vibrionales</taxon>
        <taxon>Vibrionaceae</taxon>
        <taxon>Vibrio</taxon>
    </lineage>
</organism>
<dbReference type="SUPFAM" id="SSF55785">
    <property type="entry name" value="PYP-like sensor domain (PAS domain)"/>
    <property type="match status" value="1"/>
</dbReference>
<proteinExistence type="predicted"/>